<dbReference type="AlphaFoldDB" id="A0A392Q2A4"/>
<feature type="non-terminal residue" evidence="1">
    <location>
        <position position="1"/>
    </location>
</feature>
<reference evidence="1 2" key="1">
    <citation type="journal article" date="2018" name="Front. Plant Sci.">
        <title>Red Clover (Trifolium pratense) and Zigzag Clover (T. medium) - A Picture of Genomic Similarities and Differences.</title>
        <authorList>
            <person name="Dluhosova J."/>
            <person name="Istvanek J."/>
            <person name="Nedelnik J."/>
            <person name="Repkova J."/>
        </authorList>
    </citation>
    <scope>NUCLEOTIDE SEQUENCE [LARGE SCALE GENOMIC DNA]</scope>
    <source>
        <strain evidence="2">cv. 10/8</strain>
        <tissue evidence="1">Leaf</tissue>
    </source>
</reference>
<name>A0A392Q2A4_9FABA</name>
<comment type="caution">
    <text evidence="1">The sequence shown here is derived from an EMBL/GenBank/DDBJ whole genome shotgun (WGS) entry which is preliminary data.</text>
</comment>
<evidence type="ECO:0000313" key="2">
    <source>
        <dbReference type="Proteomes" id="UP000265520"/>
    </source>
</evidence>
<dbReference type="Proteomes" id="UP000265520">
    <property type="component" value="Unassembled WGS sequence"/>
</dbReference>
<organism evidence="1 2">
    <name type="scientific">Trifolium medium</name>
    <dbReference type="NCBI Taxonomy" id="97028"/>
    <lineage>
        <taxon>Eukaryota</taxon>
        <taxon>Viridiplantae</taxon>
        <taxon>Streptophyta</taxon>
        <taxon>Embryophyta</taxon>
        <taxon>Tracheophyta</taxon>
        <taxon>Spermatophyta</taxon>
        <taxon>Magnoliopsida</taxon>
        <taxon>eudicotyledons</taxon>
        <taxon>Gunneridae</taxon>
        <taxon>Pentapetalae</taxon>
        <taxon>rosids</taxon>
        <taxon>fabids</taxon>
        <taxon>Fabales</taxon>
        <taxon>Fabaceae</taxon>
        <taxon>Papilionoideae</taxon>
        <taxon>50 kb inversion clade</taxon>
        <taxon>NPAAA clade</taxon>
        <taxon>Hologalegina</taxon>
        <taxon>IRL clade</taxon>
        <taxon>Trifolieae</taxon>
        <taxon>Trifolium</taxon>
    </lineage>
</organism>
<proteinExistence type="predicted"/>
<protein>
    <submittedName>
        <fullName evidence="1">ETHYLENE INSENSITIVE 3-like 5 protein-like</fullName>
    </submittedName>
</protein>
<dbReference type="EMBL" id="LXQA010106637">
    <property type="protein sequence ID" value="MCI17696.1"/>
    <property type="molecule type" value="Genomic_DNA"/>
</dbReference>
<sequence length="104" mass="11829">SSRNEKRKCVFDVGGDDAEYPQKSKLPMSLANFLDCEAKIENVDDWMKMGEIEYEGGKFGWDVEHWLNDVDDHDMEAALEMVKEANLPSSGRIAIVVKTLSQEF</sequence>
<accession>A0A392Q2A4</accession>
<evidence type="ECO:0000313" key="1">
    <source>
        <dbReference type="EMBL" id="MCI17696.1"/>
    </source>
</evidence>
<keyword evidence="2" id="KW-1185">Reference proteome</keyword>